<keyword evidence="4" id="KW-1185">Reference proteome</keyword>
<dbReference type="InterPro" id="IPR036513">
    <property type="entry name" value="STAS_dom_sf"/>
</dbReference>
<reference evidence="3 4" key="1">
    <citation type="submission" date="2017-07" db="EMBL/GenBank/DDBJ databases">
        <title>Isolation and whole genome analysis of endospore-forming bacteria from heroin.</title>
        <authorList>
            <person name="Kalinowski J."/>
            <person name="Ahrens B."/>
            <person name="Al-Dilaimi A."/>
            <person name="Winkler A."/>
            <person name="Wibberg D."/>
            <person name="Schleenbecker U."/>
            <person name="Ruckert C."/>
            <person name="Wolfel R."/>
            <person name="Grass G."/>
        </authorList>
    </citation>
    <scope>NUCLEOTIDE SEQUENCE [LARGE SCALE GENOMIC DNA]</scope>
    <source>
        <strain evidence="3 4">7517-1</strain>
    </source>
</reference>
<name>A0ABX4H0Q6_9BACI</name>
<dbReference type="PROSITE" id="PS50801">
    <property type="entry name" value="STAS"/>
    <property type="match status" value="1"/>
</dbReference>
<keyword evidence="1" id="KW-0597">Phosphoprotein</keyword>
<dbReference type="PANTHER" id="PTHR33745">
    <property type="entry name" value="RSBT ANTAGONIST PROTEIN RSBS-RELATED"/>
    <property type="match status" value="1"/>
</dbReference>
<accession>A0ABX4H0Q6</accession>
<dbReference type="PANTHER" id="PTHR33745:SF3">
    <property type="entry name" value="RSBT CO-ANTAGONIST PROTEIN RSBRC"/>
    <property type="match status" value="1"/>
</dbReference>
<evidence type="ECO:0000259" key="2">
    <source>
        <dbReference type="PROSITE" id="PS50801"/>
    </source>
</evidence>
<dbReference type="Proteomes" id="UP000216852">
    <property type="component" value="Unassembled WGS sequence"/>
</dbReference>
<comment type="caution">
    <text evidence="3">The sequence shown here is derived from an EMBL/GenBank/DDBJ whole genome shotgun (WGS) entry which is preliminary data.</text>
</comment>
<sequence>MKDELKYIGDKIRANKEIIAESVIDSLDENLRTELKILSFPNEKLHAFNADLINNIGALLYVEEDSYEVQQNLLNWGKKAAEFTTRKNISLTATLQFVSSFRSVIWEIFTEELVQRHFAAITMLDVSKIIDPMLEKISFAIGEEYELYNKKMMDIAYSALEELSVPVVPIYEGVAVLPIIGEIDTYRAKLIMETALEQGNHLQLDCLIIDVSGVLLIDTMVADQIFNIVKTLKLSGITAIITGIRPEIAQTMVSLGLDFKSITTFSNLRQALLHLGYGKIRD</sequence>
<feature type="domain" description="STAS" evidence="2">
    <location>
        <begin position="164"/>
        <end position="275"/>
    </location>
</feature>
<protein>
    <recommendedName>
        <fullName evidence="2">STAS domain-containing protein</fullName>
    </recommendedName>
</protein>
<evidence type="ECO:0000313" key="3">
    <source>
        <dbReference type="EMBL" id="PAE00731.1"/>
    </source>
</evidence>
<organism evidence="3 4">
    <name type="scientific">Terribacillus saccharophilus</name>
    <dbReference type="NCBI Taxonomy" id="361277"/>
    <lineage>
        <taxon>Bacteria</taxon>
        <taxon>Bacillati</taxon>
        <taxon>Bacillota</taxon>
        <taxon>Bacilli</taxon>
        <taxon>Bacillales</taxon>
        <taxon>Bacillaceae</taxon>
        <taxon>Terribacillus</taxon>
    </lineage>
</organism>
<evidence type="ECO:0000256" key="1">
    <source>
        <dbReference type="ARBA" id="ARBA00022553"/>
    </source>
</evidence>
<dbReference type="EMBL" id="NPBJ01000011">
    <property type="protein sequence ID" value="PAE00731.1"/>
    <property type="molecule type" value="Genomic_DNA"/>
</dbReference>
<evidence type="ECO:0000313" key="4">
    <source>
        <dbReference type="Proteomes" id="UP000216852"/>
    </source>
</evidence>
<dbReference type="SUPFAM" id="SSF52091">
    <property type="entry name" value="SpoIIaa-like"/>
    <property type="match status" value="1"/>
</dbReference>
<dbReference type="Gene3D" id="3.30.750.24">
    <property type="entry name" value="STAS domain"/>
    <property type="match status" value="1"/>
</dbReference>
<dbReference type="Pfam" id="PF01740">
    <property type="entry name" value="STAS"/>
    <property type="match status" value="1"/>
</dbReference>
<dbReference type="InterPro" id="IPR051932">
    <property type="entry name" value="Bact_StressResp_Reg"/>
</dbReference>
<proteinExistence type="predicted"/>
<gene>
    <name evidence="3" type="ORF">CHH48_05735</name>
</gene>
<dbReference type="InterPro" id="IPR002645">
    <property type="entry name" value="STAS_dom"/>
</dbReference>
<dbReference type="RefSeq" id="WP_095220217.1">
    <property type="nucleotide sequence ID" value="NZ_NPBJ01000011.1"/>
</dbReference>
<dbReference type="CDD" id="cd07041">
    <property type="entry name" value="STAS_RsbR_RsbS_like"/>
    <property type="match status" value="1"/>
</dbReference>